<dbReference type="AlphaFoldDB" id="A0AA39TCH1"/>
<evidence type="ECO:0000313" key="2">
    <source>
        <dbReference type="EMBL" id="KAK0479951.1"/>
    </source>
</evidence>
<evidence type="ECO:0000256" key="1">
    <source>
        <dbReference type="SAM" id="MobiDB-lite"/>
    </source>
</evidence>
<gene>
    <name evidence="2" type="ORF">EDD18DRAFT_1113666</name>
</gene>
<dbReference type="EMBL" id="JAUEPU010000084">
    <property type="protein sequence ID" value="KAK0479951.1"/>
    <property type="molecule type" value="Genomic_DNA"/>
</dbReference>
<evidence type="ECO:0000313" key="3">
    <source>
        <dbReference type="Proteomes" id="UP001175228"/>
    </source>
</evidence>
<comment type="caution">
    <text evidence="2">The sequence shown here is derived from an EMBL/GenBank/DDBJ whole genome shotgun (WGS) entry which is preliminary data.</text>
</comment>
<feature type="region of interest" description="Disordered" evidence="1">
    <location>
        <begin position="276"/>
        <end position="307"/>
    </location>
</feature>
<proteinExistence type="predicted"/>
<feature type="region of interest" description="Disordered" evidence="1">
    <location>
        <begin position="222"/>
        <end position="248"/>
    </location>
</feature>
<name>A0AA39TCH1_9AGAR</name>
<sequence>MSFFTLSHRESKSSSTNAPKKPVLEWTGAGRRRWKTAAGHKLYGWWKEDEGWKGTEWIWVVNRNACLEYSHEHAIVQTAKAHFKFTGGTRSLDGLSENGQLIRRAHDGGILLEDDKRVEDDRRGHDCSIERAEYWERALARRVRTYIKRAWEQTGWETNDQRRWKHSCGNERGSSANVRNAKLGQDGKKIRSEGTWGWRRLGSRTDRYHVPEWMILTPPSALTSIRIGDPPSSPTREQPSTKAATCTGLSEPDSIERLVTDSGWNVKSPGDILKAKAMEPSPSRTVGGESRPKAPQDMSRIGPQSQAPFYNHRGPWSLETESDGTSSSKLALEPPLLTIPCRLCKNSISGWVHTNMLGMRLYVTGMLDSKMFHTCHFVHRGITGSRRSKMSEHRIGSDNFFKGTWGLEDMVIHDVEAGMWENERGVMTVYDFGDFVTDVTSATFASTNADGCHSSDDFSDLACQYVSYGSTGSFSARKKTSALSLYTTPSPPTCPFGVVEQTRSTNVSTSGPRIWQCE</sequence>
<keyword evidence="3" id="KW-1185">Reference proteome</keyword>
<accession>A0AA39TCH1</accession>
<dbReference type="Proteomes" id="UP001175228">
    <property type="component" value="Unassembled WGS sequence"/>
</dbReference>
<organism evidence="2 3">
    <name type="scientific">Armillaria luteobubalina</name>
    <dbReference type="NCBI Taxonomy" id="153913"/>
    <lineage>
        <taxon>Eukaryota</taxon>
        <taxon>Fungi</taxon>
        <taxon>Dikarya</taxon>
        <taxon>Basidiomycota</taxon>
        <taxon>Agaricomycotina</taxon>
        <taxon>Agaricomycetes</taxon>
        <taxon>Agaricomycetidae</taxon>
        <taxon>Agaricales</taxon>
        <taxon>Marasmiineae</taxon>
        <taxon>Physalacriaceae</taxon>
        <taxon>Armillaria</taxon>
    </lineage>
</organism>
<feature type="region of interest" description="Disordered" evidence="1">
    <location>
        <begin position="1"/>
        <end position="22"/>
    </location>
</feature>
<reference evidence="2" key="1">
    <citation type="submission" date="2023-06" db="EMBL/GenBank/DDBJ databases">
        <authorList>
            <consortium name="Lawrence Berkeley National Laboratory"/>
            <person name="Ahrendt S."/>
            <person name="Sahu N."/>
            <person name="Indic B."/>
            <person name="Wong-Bajracharya J."/>
            <person name="Merenyi Z."/>
            <person name="Ke H.-M."/>
            <person name="Monk M."/>
            <person name="Kocsube S."/>
            <person name="Drula E."/>
            <person name="Lipzen A."/>
            <person name="Balint B."/>
            <person name="Henrissat B."/>
            <person name="Andreopoulos B."/>
            <person name="Martin F.M."/>
            <person name="Harder C.B."/>
            <person name="Rigling D."/>
            <person name="Ford K.L."/>
            <person name="Foster G.D."/>
            <person name="Pangilinan J."/>
            <person name="Papanicolaou A."/>
            <person name="Barry K."/>
            <person name="LaButti K."/>
            <person name="Viragh M."/>
            <person name="Koriabine M."/>
            <person name="Yan M."/>
            <person name="Riley R."/>
            <person name="Champramary S."/>
            <person name="Plett K.L."/>
            <person name="Tsai I.J."/>
            <person name="Slot J."/>
            <person name="Sipos G."/>
            <person name="Plett J."/>
            <person name="Nagy L.G."/>
            <person name="Grigoriev I.V."/>
        </authorList>
    </citation>
    <scope>NUCLEOTIDE SEQUENCE</scope>
    <source>
        <strain evidence="2">HWK02</strain>
    </source>
</reference>
<feature type="compositionally biased region" description="Polar residues" evidence="1">
    <location>
        <begin position="234"/>
        <end position="248"/>
    </location>
</feature>
<protein>
    <submittedName>
        <fullName evidence="2">Uncharacterized protein</fullName>
    </submittedName>
</protein>